<evidence type="ECO:0000256" key="4">
    <source>
        <dbReference type="ARBA" id="ARBA00022454"/>
    </source>
</evidence>
<evidence type="ECO:0000256" key="5">
    <source>
        <dbReference type="ARBA" id="ARBA00023125"/>
    </source>
</evidence>
<dbReference type="InterPro" id="IPR005818">
    <property type="entry name" value="Histone_H1/H5_H15"/>
</dbReference>
<evidence type="ECO:0000256" key="6">
    <source>
        <dbReference type="ARBA" id="ARBA00023242"/>
    </source>
</evidence>
<evidence type="ECO:0000259" key="9">
    <source>
        <dbReference type="PROSITE" id="PS51504"/>
    </source>
</evidence>
<keyword evidence="11" id="KW-1185">Reference proteome</keyword>
<evidence type="ECO:0000313" key="10">
    <source>
        <dbReference type="EMBL" id="CAL4170041.1"/>
    </source>
</evidence>
<comment type="caution">
    <text evidence="10">The sequence shown here is derived from an EMBL/GenBank/DDBJ whole genome shotgun (WGS) entry which is preliminary data.</text>
</comment>
<dbReference type="GO" id="GO:0003690">
    <property type="term" value="F:double-stranded DNA binding"/>
    <property type="evidence" value="ECO:0007669"/>
    <property type="project" value="TreeGrafter"/>
</dbReference>
<dbReference type="SMART" id="SM00526">
    <property type="entry name" value="H15"/>
    <property type="match status" value="1"/>
</dbReference>
<dbReference type="Proteomes" id="UP001497623">
    <property type="component" value="Unassembled WGS sequence"/>
</dbReference>
<proteinExistence type="inferred from homology"/>
<dbReference type="GO" id="GO:0000786">
    <property type="term" value="C:nucleosome"/>
    <property type="evidence" value="ECO:0007669"/>
    <property type="project" value="InterPro"/>
</dbReference>
<comment type="similarity">
    <text evidence="7">Belongs to the histone H1/H5 family.</text>
</comment>
<comment type="function">
    <text evidence="1">Histones H1 are necessary for the condensation of nucleosome chains into higher-order structures.</text>
</comment>
<feature type="region of interest" description="Disordered" evidence="8">
    <location>
        <begin position="98"/>
        <end position="178"/>
    </location>
</feature>
<dbReference type="PANTHER" id="PTHR11467">
    <property type="entry name" value="HISTONE H1"/>
    <property type="match status" value="1"/>
</dbReference>
<protein>
    <recommendedName>
        <fullName evidence="9">H15 domain-containing protein</fullName>
    </recommendedName>
</protein>
<feature type="compositionally biased region" description="Basic residues" evidence="8">
    <location>
        <begin position="109"/>
        <end position="178"/>
    </location>
</feature>
<dbReference type="EMBL" id="CAXKWB010050578">
    <property type="protein sequence ID" value="CAL4170041.1"/>
    <property type="molecule type" value="Genomic_DNA"/>
</dbReference>
<gene>
    <name evidence="10" type="ORF">MNOR_LOCUS33945</name>
</gene>
<dbReference type="GO" id="GO:0030261">
    <property type="term" value="P:chromosome condensation"/>
    <property type="evidence" value="ECO:0007669"/>
    <property type="project" value="TreeGrafter"/>
</dbReference>
<dbReference type="PRINTS" id="PR00624">
    <property type="entry name" value="HISTONEH5"/>
</dbReference>
<dbReference type="SUPFAM" id="SSF46785">
    <property type="entry name" value="Winged helix' DNA-binding domain"/>
    <property type="match status" value="1"/>
</dbReference>
<dbReference type="InterPro" id="IPR005819">
    <property type="entry name" value="H1/H5"/>
</dbReference>
<reference evidence="10 11" key="1">
    <citation type="submission" date="2024-05" db="EMBL/GenBank/DDBJ databases">
        <authorList>
            <person name="Wallberg A."/>
        </authorList>
    </citation>
    <scope>NUCLEOTIDE SEQUENCE [LARGE SCALE GENOMIC DNA]</scope>
</reference>
<evidence type="ECO:0000256" key="3">
    <source>
        <dbReference type="ARBA" id="ARBA00004286"/>
    </source>
</evidence>
<dbReference type="GO" id="GO:0031492">
    <property type="term" value="F:nucleosomal DNA binding"/>
    <property type="evidence" value="ECO:0007669"/>
    <property type="project" value="TreeGrafter"/>
</dbReference>
<evidence type="ECO:0000256" key="8">
    <source>
        <dbReference type="SAM" id="MobiDB-lite"/>
    </source>
</evidence>
<accession>A0AAV2SAF9</accession>
<evidence type="ECO:0000256" key="2">
    <source>
        <dbReference type="ARBA" id="ARBA00004123"/>
    </source>
</evidence>
<evidence type="ECO:0000256" key="1">
    <source>
        <dbReference type="ARBA" id="ARBA00002809"/>
    </source>
</evidence>
<dbReference type="InterPro" id="IPR036388">
    <property type="entry name" value="WH-like_DNA-bd_sf"/>
</dbReference>
<dbReference type="GO" id="GO:0030527">
    <property type="term" value="F:structural constituent of chromatin"/>
    <property type="evidence" value="ECO:0007669"/>
    <property type="project" value="InterPro"/>
</dbReference>
<evidence type="ECO:0000313" key="11">
    <source>
        <dbReference type="Proteomes" id="UP001497623"/>
    </source>
</evidence>
<feature type="non-terminal residue" evidence="10">
    <location>
        <position position="1"/>
    </location>
</feature>
<comment type="subcellular location">
    <subcellularLocation>
        <location evidence="3">Chromosome</location>
    </subcellularLocation>
    <subcellularLocation>
        <location evidence="2 7">Nucleus</location>
    </subcellularLocation>
</comment>
<keyword evidence="6 7" id="KW-0539">Nucleus</keyword>
<organism evidence="10 11">
    <name type="scientific">Meganyctiphanes norvegica</name>
    <name type="common">Northern krill</name>
    <name type="synonym">Thysanopoda norvegica</name>
    <dbReference type="NCBI Taxonomy" id="48144"/>
    <lineage>
        <taxon>Eukaryota</taxon>
        <taxon>Metazoa</taxon>
        <taxon>Ecdysozoa</taxon>
        <taxon>Arthropoda</taxon>
        <taxon>Crustacea</taxon>
        <taxon>Multicrustacea</taxon>
        <taxon>Malacostraca</taxon>
        <taxon>Eumalacostraca</taxon>
        <taxon>Eucarida</taxon>
        <taxon>Euphausiacea</taxon>
        <taxon>Euphausiidae</taxon>
        <taxon>Meganyctiphanes</taxon>
    </lineage>
</organism>
<dbReference type="Gene3D" id="1.10.10.10">
    <property type="entry name" value="Winged helix-like DNA-binding domain superfamily/Winged helix DNA-binding domain"/>
    <property type="match status" value="1"/>
</dbReference>
<dbReference type="Pfam" id="PF00538">
    <property type="entry name" value="Linker_histone"/>
    <property type="match status" value="1"/>
</dbReference>
<feature type="domain" description="H15" evidence="9">
    <location>
        <begin position="33"/>
        <end position="103"/>
    </location>
</feature>
<sequence length="178" mass="19037">FVLYNDDNIIITMAEAAAVKKVVKAKKPAAKPLHPPFAVMIVAAIKALKERGGSSRQAIMKFILANNKIADADKAKVRAKLAIRKLLAAKKLVPVKGSFKLAKEEPKPKKAKKAKKPAAKKVKKAKKPAAKKAKKPAAKKAKKPAAKKPAKKAAKKPAAKKPVKKVAKKPAAKKVAKK</sequence>
<dbReference type="AlphaFoldDB" id="A0AAV2SAF9"/>
<name>A0AAV2SAF9_MEGNR</name>
<dbReference type="PROSITE" id="PS51504">
    <property type="entry name" value="H15"/>
    <property type="match status" value="1"/>
</dbReference>
<dbReference type="GO" id="GO:0006334">
    <property type="term" value="P:nucleosome assembly"/>
    <property type="evidence" value="ECO:0007669"/>
    <property type="project" value="InterPro"/>
</dbReference>
<keyword evidence="4 7" id="KW-0158">Chromosome</keyword>
<keyword evidence="5 7" id="KW-0238">DNA-binding</keyword>
<dbReference type="GO" id="GO:0005634">
    <property type="term" value="C:nucleus"/>
    <property type="evidence" value="ECO:0007669"/>
    <property type="project" value="UniProtKB-SubCell"/>
</dbReference>
<dbReference type="CDD" id="cd00073">
    <property type="entry name" value="H15"/>
    <property type="match status" value="1"/>
</dbReference>
<evidence type="ECO:0000256" key="7">
    <source>
        <dbReference type="RuleBase" id="RU003894"/>
    </source>
</evidence>
<dbReference type="GO" id="GO:0045910">
    <property type="term" value="P:negative regulation of DNA recombination"/>
    <property type="evidence" value="ECO:0007669"/>
    <property type="project" value="TreeGrafter"/>
</dbReference>
<dbReference type="InterPro" id="IPR036390">
    <property type="entry name" value="WH_DNA-bd_sf"/>
</dbReference>
<dbReference type="PANTHER" id="PTHR11467:SF36">
    <property type="entry name" value="HISTONE 24-RELATED"/>
    <property type="match status" value="1"/>
</dbReference>